<dbReference type="OrthoDB" id="3193283at2759"/>
<evidence type="ECO:0008006" key="3">
    <source>
        <dbReference type="Google" id="ProtNLM"/>
    </source>
</evidence>
<evidence type="ECO:0000313" key="1">
    <source>
        <dbReference type="EMBL" id="OCH86354.1"/>
    </source>
</evidence>
<keyword evidence="2" id="KW-1185">Reference proteome</keyword>
<gene>
    <name evidence="1" type="ORF">OBBRIDRAFT_244402</name>
</gene>
<organism evidence="1 2">
    <name type="scientific">Obba rivulosa</name>
    <dbReference type="NCBI Taxonomy" id="1052685"/>
    <lineage>
        <taxon>Eukaryota</taxon>
        <taxon>Fungi</taxon>
        <taxon>Dikarya</taxon>
        <taxon>Basidiomycota</taxon>
        <taxon>Agaricomycotina</taxon>
        <taxon>Agaricomycetes</taxon>
        <taxon>Polyporales</taxon>
        <taxon>Gelatoporiaceae</taxon>
        <taxon>Obba</taxon>
    </lineage>
</organism>
<proteinExistence type="predicted"/>
<reference evidence="1 2" key="1">
    <citation type="submission" date="2016-07" db="EMBL/GenBank/DDBJ databases">
        <title>Draft genome of the white-rot fungus Obba rivulosa 3A-2.</title>
        <authorList>
            <consortium name="DOE Joint Genome Institute"/>
            <person name="Miettinen O."/>
            <person name="Riley R."/>
            <person name="Acob R."/>
            <person name="Barry K."/>
            <person name="Cullen D."/>
            <person name="De Vries R."/>
            <person name="Hainaut M."/>
            <person name="Hatakka A."/>
            <person name="Henrissat B."/>
            <person name="Hilden K."/>
            <person name="Kuo R."/>
            <person name="Labutti K."/>
            <person name="Lipzen A."/>
            <person name="Makela M.R."/>
            <person name="Sandor L."/>
            <person name="Spatafora J.W."/>
            <person name="Grigoriev I.V."/>
            <person name="Hibbett D.S."/>
        </authorList>
    </citation>
    <scope>NUCLEOTIDE SEQUENCE [LARGE SCALE GENOMIC DNA]</scope>
    <source>
        <strain evidence="1 2">3A-2</strain>
    </source>
</reference>
<dbReference type="EMBL" id="KV722532">
    <property type="protein sequence ID" value="OCH86354.1"/>
    <property type="molecule type" value="Genomic_DNA"/>
</dbReference>
<protein>
    <recommendedName>
        <fullName evidence="3">F-box domain-containing protein</fullName>
    </recommendedName>
</protein>
<dbReference type="AlphaFoldDB" id="A0A8E2AQZ2"/>
<dbReference type="Proteomes" id="UP000250043">
    <property type="component" value="Unassembled WGS sequence"/>
</dbReference>
<name>A0A8E2AQZ2_9APHY</name>
<sequence length="196" mass="22875">MRLVVGARAPTNYTLLWDTPFTYKRDFIGLQQVCRFWCNVVIQTPSLWNNFKDGVPSIQWCRFRHVSVSLSIFVMSDPNIVGFLWSPTSRIERLHWDQLGIGDVERYSKYTAPRLCNLFLRAQHHTGWREYTLFGAHTVALRRLALHCFHTLPKNNFANLRHLELAHGSGFDPDPVLHWLAASPLIENLVLWQTIY</sequence>
<accession>A0A8E2AQZ2</accession>
<evidence type="ECO:0000313" key="2">
    <source>
        <dbReference type="Proteomes" id="UP000250043"/>
    </source>
</evidence>